<name>A0A1I0AU05_9BACT</name>
<protein>
    <recommendedName>
        <fullName evidence="3">DUF3396 domain-containing protein</fullName>
    </recommendedName>
</protein>
<dbReference type="Pfam" id="PF11876">
    <property type="entry name" value="TsiV"/>
    <property type="match status" value="1"/>
</dbReference>
<gene>
    <name evidence="1" type="ORF">SAMN05443639_101796</name>
</gene>
<dbReference type="InterPro" id="IPR021815">
    <property type="entry name" value="TsiV"/>
</dbReference>
<dbReference type="AlphaFoldDB" id="A0A1I0AU05"/>
<accession>A0A1I0AU05</accession>
<evidence type="ECO:0008006" key="3">
    <source>
        <dbReference type="Google" id="ProtNLM"/>
    </source>
</evidence>
<evidence type="ECO:0000313" key="1">
    <source>
        <dbReference type="EMBL" id="SES97420.1"/>
    </source>
</evidence>
<reference evidence="2" key="1">
    <citation type="submission" date="2016-10" db="EMBL/GenBank/DDBJ databases">
        <authorList>
            <person name="Varghese N."/>
            <person name="Submissions S."/>
        </authorList>
    </citation>
    <scope>NUCLEOTIDE SEQUENCE [LARGE SCALE GENOMIC DNA]</scope>
    <source>
        <strain evidence="2">DSM 16858</strain>
    </source>
</reference>
<dbReference type="EMBL" id="FOIJ01000001">
    <property type="protein sequence ID" value="SES97420.1"/>
    <property type="molecule type" value="Genomic_DNA"/>
</dbReference>
<organism evidence="1 2">
    <name type="scientific">Stigmatella erecta</name>
    <dbReference type="NCBI Taxonomy" id="83460"/>
    <lineage>
        <taxon>Bacteria</taxon>
        <taxon>Pseudomonadati</taxon>
        <taxon>Myxococcota</taxon>
        <taxon>Myxococcia</taxon>
        <taxon>Myxococcales</taxon>
        <taxon>Cystobacterineae</taxon>
        <taxon>Archangiaceae</taxon>
        <taxon>Stigmatella</taxon>
    </lineage>
</organism>
<dbReference type="Proteomes" id="UP000199181">
    <property type="component" value="Unassembled WGS sequence"/>
</dbReference>
<dbReference type="RefSeq" id="WP_093515658.1">
    <property type="nucleotide sequence ID" value="NZ_FOIJ01000001.1"/>
</dbReference>
<evidence type="ECO:0000313" key="2">
    <source>
        <dbReference type="Proteomes" id="UP000199181"/>
    </source>
</evidence>
<sequence>MTGRYPRIQFHRVIDGEQVLSVQMSLSICFYLRRSHREIIPAVLNALEVYRNAIEPHSLAWYPNEDGDWQELDDAGWELNRRKMRHPRGANICLRDTPHLTTDYEFRYYGRELAQPGLDDQTGPTCAMAFWLPMGYLEAQGPEQVWKLALQLGSALPFNSGHAGLSFYCHESLSGITDPLRPLCFRYPGVDMPAMESIPLELGTRLKGAYWMTFLGASVLDKLGGTAGLRARLHSVDTHVEDLSANRGVVRLGRWPEAGDMDHGHTLPAYRELAQVLEPWLYRAPHSPWSGFSDEEVYNWEHRFIKTI</sequence>
<keyword evidence="2" id="KW-1185">Reference proteome</keyword>
<proteinExistence type="predicted"/>